<sequence length="170" mass="20158">MERSHRRMINEFLILFTFTYIVDLARITTLWIALLNRSRLSKDYALFEYYSPKYSPLNGSGRPNSTTISHLFSNKRSILPHQHHHPKMCDWEEFLFTCNHSILRLKSYCHFARNDPGHQCFGVKVLRNSWQQSVPCDNCILAWQDQGHPHFAAGQHRQEEFIGGQQQRRR</sequence>
<name>A0AAJ0A4B2_9PEZI</name>
<protein>
    <submittedName>
        <fullName evidence="2">Uncharacterized protein</fullName>
    </submittedName>
</protein>
<keyword evidence="1" id="KW-0472">Membrane</keyword>
<keyword evidence="3" id="KW-1185">Reference proteome</keyword>
<dbReference type="RefSeq" id="XP_060450399.1">
    <property type="nucleotide sequence ID" value="XM_060589465.1"/>
</dbReference>
<evidence type="ECO:0000256" key="1">
    <source>
        <dbReference type="SAM" id="Phobius"/>
    </source>
</evidence>
<feature type="transmembrane region" description="Helical" evidence="1">
    <location>
        <begin position="12"/>
        <end position="34"/>
    </location>
</feature>
<evidence type="ECO:0000313" key="3">
    <source>
        <dbReference type="Proteomes" id="UP001243989"/>
    </source>
</evidence>
<dbReference type="Proteomes" id="UP001243989">
    <property type="component" value="Unassembled WGS sequence"/>
</dbReference>
<reference evidence="2" key="1">
    <citation type="submission" date="2021-06" db="EMBL/GenBank/DDBJ databases">
        <title>Comparative genomics, transcriptomics and evolutionary studies reveal genomic signatures of adaptation to plant cell wall in hemibiotrophic fungi.</title>
        <authorList>
            <consortium name="DOE Joint Genome Institute"/>
            <person name="Baroncelli R."/>
            <person name="Diaz J.F."/>
            <person name="Benocci T."/>
            <person name="Peng M."/>
            <person name="Battaglia E."/>
            <person name="Haridas S."/>
            <person name="Andreopoulos W."/>
            <person name="Labutti K."/>
            <person name="Pangilinan J."/>
            <person name="Floch G.L."/>
            <person name="Makela M.R."/>
            <person name="Henrissat B."/>
            <person name="Grigoriev I.V."/>
            <person name="Crouch J.A."/>
            <person name="De Vries R.P."/>
            <person name="Sukno S.A."/>
            <person name="Thon M.R."/>
        </authorList>
    </citation>
    <scope>NUCLEOTIDE SEQUENCE</scope>
    <source>
        <strain evidence="2">CBS 102054</strain>
    </source>
</reference>
<accession>A0AAJ0A4B2</accession>
<organism evidence="2 3">
    <name type="scientific">Colletotrichum phormii</name>
    <dbReference type="NCBI Taxonomy" id="359342"/>
    <lineage>
        <taxon>Eukaryota</taxon>
        <taxon>Fungi</taxon>
        <taxon>Dikarya</taxon>
        <taxon>Ascomycota</taxon>
        <taxon>Pezizomycotina</taxon>
        <taxon>Sordariomycetes</taxon>
        <taxon>Hypocreomycetidae</taxon>
        <taxon>Glomerellales</taxon>
        <taxon>Glomerellaceae</taxon>
        <taxon>Colletotrichum</taxon>
        <taxon>Colletotrichum acutatum species complex</taxon>
    </lineage>
</organism>
<dbReference type="EMBL" id="JAHMHQ010000002">
    <property type="protein sequence ID" value="KAK1654355.1"/>
    <property type="molecule type" value="Genomic_DNA"/>
</dbReference>
<comment type="caution">
    <text evidence="2">The sequence shown here is derived from an EMBL/GenBank/DDBJ whole genome shotgun (WGS) entry which is preliminary data.</text>
</comment>
<proteinExistence type="predicted"/>
<keyword evidence="1" id="KW-1133">Transmembrane helix</keyword>
<dbReference type="AlphaFoldDB" id="A0AAJ0A4B2"/>
<keyword evidence="1" id="KW-0812">Transmembrane</keyword>
<dbReference type="GeneID" id="85474327"/>
<evidence type="ECO:0000313" key="2">
    <source>
        <dbReference type="EMBL" id="KAK1654355.1"/>
    </source>
</evidence>
<gene>
    <name evidence="2" type="ORF">BDP81DRAFT_415515</name>
</gene>